<dbReference type="InterPro" id="IPR021782">
    <property type="entry name" value="DUF3347"/>
</dbReference>
<sequence>MTSFVKAGIPVLSALLLAACGNSVSTGSNADSTHQHQPEPAATAAAQPAALQLKDDQLNAVYQQYQQLSEALVKGDAGAARIAANAIEVGAKDLAGGAQTASTAAAIVAAADIEAQRTAYASLSNDLIALVKKSGVSSGTLYVDFCPMALNDKGGYWLSTEKGIQNPYFGDQMLTCGEVKETIQ</sequence>
<accession>A0A1T4U334</accession>
<dbReference type="STRING" id="634771.SAMN04488128_10862"/>
<protein>
    <recommendedName>
        <fullName evidence="2">DUF3347 domain-containing protein</fullName>
    </recommendedName>
</protein>
<gene>
    <name evidence="3" type="ORF">SAMN04488128_10862</name>
</gene>
<dbReference type="Pfam" id="PF11827">
    <property type="entry name" value="DUF3347"/>
    <property type="match status" value="1"/>
</dbReference>
<evidence type="ECO:0000256" key="1">
    <source>
        <dbReference type="SAM" id="SignalP"/>
    </source>
</evidence>
<dbReference type="Proteomes" id="UP000190367">
    <property type="component" value="Unassembled WGS sequence"/>
</dbReference>
<feature type="signal peptide" evidence="1">
    <location>
        <begin position="1"/>
        <end position="30"/>
    </location>
</feature>
<dbReference type="OrthoDB" id="5513217at2"/>
<evidence type="ECO:0000313" key="3">
    <source>
        <dbReference type="EMBL" id="SKA46941.1"/>
    </source>
</evidence>
<feature type="chain" id="PRO_5012301251" description="DUF3347 domain-containing protein" evidence="1">
    <location>
        <begin position="31"/>
        <end position="184"/>
    </location>
</feature>
<dbReference type="RefSeq" id="WP_078673119.1">
    <property type="nucleotide sequence ID" value="NZ_FUWZ01000008.1"/>
</dbReference>
<feature type="domain" description="DUF3347" evidence="2">
    <location>
        <begin position="61"/>
        <end position="138"/>
    </location>
</feature>
<dbReference type="AlphaFoldDB" id="A0A1T4U334"/>
<evidence type="ECO:0000313" key="4">
    <source>
        <dbReference type="Proteomes" id="UP000190367"/>
    </source>
</evidence>
<keyword evidence="4" id="KW-1185">Reference proteome</keyword>
<dbReference type="EMBL" id="FUWZ01000008">
    <property type="protein sequence ID" value="SKA46941.1"/>
    <property type="molecule type" value="Genomic_DNA"/>
</dbReference>
<organism evidence="3 4">
    <name type="scientific">Chitinophaga eiseniae</name>
    <dbReference type="NCBI Taxonomy" id="634771"/>
    <lineage>
        <taxon>Bacteria</taxon>
        <taxon>Pseudomonadati</taxon>
        <taxon>Bacteroidota</taxon>
        <taxon>Chitinophagia</taxon>
        <taxon>Chitinophagales</taxon>
        <taxon>Chitinophagaceae</taxon>
        <taxon>Chitinophaga</taxon>
    </lineage>
</organism>
<reference evidence="4" key="1">
    <citation type="submission" date="2017-02" db="EMBL/GenBank/DDBJ databases">
        <authorList>
            <person name="Varghese N."/>
            <person name="Submissions S."/>
        </authorList>
    </citation>
    <scope>NUCLEOTIDE SEQUENCE [LARGE SCALE GENOMIC DNA]</scope>
    <source>
        <strain evidence="4">DSM 22224</strain>
    </source>
</reference>
<evidence type="ECO:0000259" key="2">
    <source>
        <dbReference type="Pfam" id="PF11827"/>
    </source>
</evidence>
<name>A0A1T4U334_9BACT</name>
<keyword evidence="1" id="KW-0732">Signal</keyword>
<proteinExistence type="predicted"/>
<dbReference type="PROSITE" id="PS51257">
    <property type="entry name" value="PROKAR_LIPOPROTEIN"/>
    <property type="match status" value="1"/>
</dbReference>